<evidence type="ECO:0000259" key="1">
    <source>
        <dbReference type="Pfam" id="PF02627"/>
    </source>
</evidence>
<evidence type="ECO:0000313" key="3">
    <source>
        <dbReference type="Proteomes" id="UP000831327"/>
    </source>
</evidence>
<keyword evidence="3" id="KW-1185">Reference proteome</keyword>
<organism evidence="2 3">
    <name type="scientific">Roseomonas fluvialis</name>
    <dbReference type="NCBI Taxonomy" id="1750527"/>
    <lineage>
        <taxon>Bacteria</taxon>
        <taxon>Pseudomonadati</taxon>
        <taxon>Pseudomonadota</taxon>
        <taxon>Alphaproteobacteria</taxon>
        <taxon>Acetobacterales</taxon>
        <taxon>Roseomonadaceae</taxon>
        <taxon>Roseomonas</taxon>
    </lineage>
</organism>
<feature type="domain" description="Carboxymuconolactone decarboxylase-like" evidence="1">
    <location>
        <begin position="42"/>
        <end position="120"/>
    </location>
</feature>
<dbReference type="RefSeq" id="WP_244457315.1">
    <property type="nucleotide sequence ID" value="NZ_AP025637.1"/>
</dbReference>
<sequence length="136" mass="14888">MSKSDDWHKGDAMRRSLMGSATVEGMAKGVYDDPIMEAFGDYAREAVFAKLWARPGLDVKTRTLIVVISDTATHAWPELAIHLRMARRAGWSEQELSEALLHMSGYVGLPSVREGLIVARAVFAEMRGEPEGGLGA</sequence>
<dbReference type="EMBL" id="AP025637">
    <property type="protein sequence ID" value="BDG75226.1"/>
    <property type="molecule type" value="Genomic_DNA"/>
</dbReference>
<dbReference type="InterPro" id="IPR029032">
    <property type="entry name" value="AhpD-like"/>
</dbReference>
<gene>
    <name evidence="2" type="ORF">Rmf_51550</name>
</gene>
<dbReference type="Pfam" id="PF02627">
    <property type="entry name" value="CMD"/>
    <property type="match status" value="1"/>
</dbReference>
<dbReference type="PANTHER" id="PTHR33570">
    <property type="entry name" value="4-CARBOXYMUCONOLACTONE DECARBOXYLASE FAMILY PROTEIN"/>
    <property type="match status" value="1"/>
</dbReference>
<name>A0ABN6P8S3_9PROT</name>
<dbReference type="InterPro" id="IPR003779">
    <property type="entry name" value="CMD-like"/>
</dbReference>
<dbReference type="InterPro" id="IPR052512">
    <property type="entry name" value="4CMD/NDH-1_regulator"/>
</dbReference>
<accession>A0ABN6P8S3</accession>
<dbReference type="Gene3D" id="1.20.1290.10">
    <property type="entry name" value="AhpD-like"/>
    <property type="match status" value="1"/>
</dbReference>
<evidence type="ECO:0000313" key="2">
    <source>
        <dbReference type="EMBL" id="BDG75226.1"/>
    </source>
</evidence>
<protein>
    <submittedName>
        <fullName evidence="2">4-carboxymuconolactone decarboxylase</fullName>
    </submittedName>
</protein>
<dbReference type="SUPFAM" id="SSF69118">
    <property type="entry name" value="AhpD-like"/>
    <property type="match status" value="1"/>
</dbReference>
<dbReference type="PANTHER" id="PTHR33570:SF2">
    <property type="entry name" value="CARBOXYMUCONOLACTONE DECARBOXYLASE-LIKE DOMAIN-CONTAINING PROTEIN"/>
    <property type="match status" value="1"/>
</dbReference>
<dbReference type="Proteomes" id="UP000831327">
    <property type="component" value="Chromosome"/>
</dbReference>
<reference evidence="2 3" key="1">
    <citation type="journal article" date="2016" name="Microbes Environ.">
        <title>Phylogenetically diverse aerobic anoxygenic phototrophic bacteria isolated from epilithic biofilms in Tama river, Japan.</title>
        <authorList>
            <person name="Hirose S."/>
            <person name="Matsuura K."/>
            <person name="Haruta S."/>
        </authorList>
    </citation>
    <scope>NUCLEOTIDE SEQUENCE [LARGE SCALE GENOMIC DNA]</scope>
    <source>
        <strain evidence="2 3">S08</strain>
    </source>
</reference>
<proteinExistence type="predicted"/>